<feature type="domain" description="Circularly permuted ATP-grasp type 2" evidence="1">
    <location>
        <begin position="82"/>
        <end position="458"/>
    </location>
</feature>
<dbReference type="PANTHER" id="PTHR34595">
    <property type="entry name" value="BLR5612 PROTEIN"/>
    <property type="match status" value="1"/>
</dbReference>
<dbReference type="EMBL" id="JSYN01000052">
    <property type="protein sequence ID" value="KIA88392.1"/>
    <property type="molecule type" value="Genomic_DNA"/>
</dbReference>
<dbReference type="Gene3D" id="3.40.50.11290">
    <property type="match status" value="1"/>
</dbReference>
<sequence>MIDNFIKNYLNHPKTYDEMFLNGDNYRNHYANFINNFSKESLENLNKKEELAKKLFMSQGITFTVYDSGEGIEKIFPFDIIPRIITSTEWLFIEKGIKQRLKALNLFLKDVYSNQFIIKDQIVPIDVIYSCPHFLREMHNVNVPHDIYIHIAGIDLIRDHDGTFYVLEDNLRTPSGVSYMLENREITKRLFPDLIPQCGVRSVTEYPALLYKNLMSLSPRAVSNPTIVLLSPGMYNSAYYEHTTLARLMGVELVEGRDLVVKDQKVFMKTTTGLQQVDVIYRRVDDDYLDPLVFNPNSVLGVAGLMGAYRKGNVAIVNAVGNGVADDKAVYTYVPDMIRYYLNEEPILKNVPTYQLSNRDELEHVFANINTMVIKKTNGSGGYGMLMGHAASEQETEAYKIEILKDPRNFIAQPTISLSSAPCFINGKLAPRRIDLRPFALNGPDGVSIVPGGLTRVALKEGSLVVNSSQGGGSKDTWVLTS</sequence>
<dbReference type="InterPro" id="IPR016450">
    <property type="entry name" value="UCP005522"/>
</dbReference>
<organism evidence="2 3">
    <name type="scientific">Pedobacter kyungheensis</name>
    <dbReference type="NCBI Taxonomy" id="1069985"/>
    <lineage>
        <taxon>Bacteria</taxon>
        <taxon>Pseudomonadati</taxon>
        <taxon>Bacteroidota</taxon>
        <taxon>Sphingobacteriia</taxon>
        <taxon>Sphingobacteriales</taxon>
        <taxon>Sphingobacteriaceae</taxon>
        <taxon>Pedobacter</taxon>
    </lineage>
</organism>
<dbReference type="PIRSF" id="PIRSF005522">
    <property type="entry name" value="UCP005522"/>
    <property type="match status" value="1"/>
</dbReference>
<dbReference type="Pfam" id="PF14403">
    <property type="entry name" value="CP_ATPgrasp_2"/>
    <property type="match status" value="1"/>
</dbReference>
<gene>
    <name evidence="2" type="ORF">OC25_26175</name>
</gene>
<comment type="caution">
    <text evidence="2">The sequence shown here is derived from an EMBL/GenBank/DDBJ whole genome shotgun (WGS) entry which is preliminary data.</text>
</comment>
<evidence type="ECO:0000259" key="1">
    <source>
        <dbReference type="Pfam" id="PF14403"/>
    </source>
</evidence>
<dbReference type="SUPFAM" id="SSF56059">
    <property type="entry name" value="Glutathione synthetase ATP-binding domain-like"/>
    <property type="match status" value="1"/>
</dbReference>
<dbReference type="PANTHER" id="PTHR34595:SF7">
    <property type="entry name" value="SLL1039 PROTEIN"/>
    <property type="match status" value="1"/>
</dbReference>
<dbReference type="InterPro" id="IPR025841">
    <property type="entry name" value="CP_ATPgrasp_2"/>
</dbReference>
<reference evidence="2 3" key="1">
    <citation type="submission" date="2014-10" db="EMBL/GenBank/DDBJ databases">
        <title>Pedobacter Kyungheensis.</title>
        <authorList>
            <person name="Anderson B.M."/>
            <person name="Newman J.D."/>
        </authorList>
    </citation>
    <scope>NUCLEOTIDE SEQUENCE [LARGE SCALE GENOMIC DNA]</scope>
    <source>
        <strain evidence="2 3">KACC 16221</strain>
    </source>
</reference>
<dbReference type="InterPro" id="IPR051680">
    <property type="entry name" value="ATP-dep_Glu-Cys_Ligase-2"/>
</dbReference>
<accession>A0A0C1F5B4</accession>
<dbReference type="RefSeq" id="WP_039483341.1">
    <property type="nucleotide sequence ID" value="NZ_JSYN01000052.1"/>
</dbReference>
<keyword evidence="3" id="KW-1185">Reference proteome</keyword>
<dbReference type="Gene3D" id="3.30.1490.270">
    <property type="match status" value="1"/>
</dbReference>
<proteinExistence type="predicted"/>
<name>A0A0C1F5B4_9SPHI</name>
<dbReference type="Proteomes" id="UP000031246">
    <property type="component" value="Unassembled WGS sequence"/>
</dbReference>
<dbReference type="OrthoDB" id="9803842at2"/>
<evidence type="ECO:0000313" key="3">
    <source>
        <dbReference type="Proteomes" id="UP000031246"/>
    </source>
</evidence>
<dbReference type="AlphaFoldDB" id="A0A0C1F5B4"/>
<evidence type="ECO:0000313" key="2">
    <source>
        <dbReference type="EMBL" id="KIA88392.1"/>
    </source>
</evidence>
<protein>
    <recommendedName>
        <fullName evidence="1">Circularly permuted ATP-grasp type 2 domain-containing protein</fullName>
    </recommendedName>
</protein>